<feature type="compositionally biased region" description="Low complexity" evidence="1">
    <location>
        <begin position="144"/>
        <end position="164"/>
    </location>
</feature>
<reference evidence="2" key="1">
    <citation type="submission" date="2023-03" db="EMBL/GenBank/DDBJ databases">
        <title>Massive genome expansion in bonnet fungi (Mycena s.s.) driven by repeated elements and novel gene families across ecological guilds.</title>
        <authorList>
            <consortium name="Lawrence Berkeley National Laboratory"/>
            <person name="Harder C.B."/>
            <person name="Miyauchi S."/>
            <person name="Viragh M."/>
            <person name="Kuo A."/>
            <person name="Thoen E."/>
            <person name="Andreopoulos B."/>
            <person name="Lu D."/>
            <person name="Skrede I."/>
            <person name="Drula E."/>
            <person name="Henrissat B."/>
            <person name="Morin E."/>
            <person name="Kohler A."/>
            <person name="Barry K."/>
            <person name="LaButti K."/>
            <person name="Morin E."/>
            <person name="Salamov A."/>
            <person name="Lipzen A."/>
            <person name="Mereny Z."/>
            <person name="Hegedus B."/>
            <person name="Baldrian P."/>
            <person name="Stursova M."/>
            <person name="Weitz H."/>
            <person name="Taylor A."/>
            <person name="Grigoriev I.V."/>
            <person name="Nagy L.G."/>
            <person name="Martin F."/>
            <person name="Kauserud H."/>
        </authorList>
    </citation>
    <scope>NUCLEOTIDE SEQUENCE</scope>
    <source>
        <strain evidence="2">CBHHK173m</strain>
    </source>
</reference>
<name>A0AAD6TVG1_9AGAR</name>
<keyword evidence="3" id="KW-1185">Reference proteome</keyword>
<evidence type="ECO:0000256" key="1">
    <source>
        <dbReference type="SAM" id="MobiDB-lite"/>
    </source>
</evidence>
<gene>
    <name evidence="2" type="ORF">B0H15DRAFT_955840</name>
</gene>
<evidence type="ECO:0000313" key="3">
    <source>
        <dbReference type="Proteomes" id="UP001222325"/>
    </source>
</evidence>
<proteinExistence type="predicted"/>
<evidence type="ECO:0000313" key="2">
    <source>
        <dbReference type="EMBL" id="KAJ7076164.1"/>
    </source>
</evidence>
<feature type="region of interest" description="Disordered" evidence="1">
    <location>
        <begin position="1"/>
        <end position="190"/>
    </location>
</feature>
<feature type="compositionally biased region" description="Pro residues" evidence="1">
    <location>
        <begin position="174"/>
        <end position="184"/>
    </location>
</feature>
<organism evidence="2 3">
    <name type="scientific">Mycena belliarum</name>
    <dbReference type="NCBI Taxonomy" id="1033014"/>
    <lineage>
        <taxon>Eukaryota</taxon>
        <taxon>Fungi</taxon>
        <taxon>Dikarya</taxon>
        <taxon>Basidiomycota</taxon>
        <taxon>Agaricomycotina</taxon>
        <taxon>Agaricomycetes</taxon>
        <taxon>Agaricomycetidae</taxon>
        <taxon>Agaricales</taxon>
        <taxon>Marasmiineae</taxon>
        <taxon>Mycenaceae</taxon>
        <taxon>Mycena</taxon>
    </lineage>
</organism>
<feature type="compositionally biased region" description="Basic and acidic residues" evidence="1">
    <location>
        <begin position="65"/>
        <end position="74"/>
    </location>
</feature>
<accession>A0AAD6TVG1</accession>
<feature type="compositionally biased region" description="Low complexity" evidence="1">
    <location>
        <begin position="28"/>
        <end position="41"/>
    </location>
</feature>
<dbReference type="Proteomes" id="UP001222325">
    <property type="component" value="Unassembled WGS sequence"/>
</dbReference>
<dbReference type="EMBL" id="JARJCN010000084">
    <property type="protein sequence ID" value="KAJ7076164.1"/>
    <property type="molecule type" value="Genomic_DNA"/>
</dbReference>
<comment type="caution">
    <text evidence="2">The sequence shown here is derived from an EMBL/GenBank/DDBJ whole genome shotgun (WGS) entry which is preliminary data.</text>
</comment>
<dbReference type="AlphaFoldDB" id="A0AAD6TVG1"/>
<sequence length="190" mass="20006">MSGTAVLAYSDIGSHSFRTSRRSRPRPSSRFESEALSSEAKAACEHERTNGGARLASQRPSRRASTNERADSGHASHRTAADIGPPSSQFEPGVGCKGEHRASSVPPTPSHRTAADIGPPSSQFEPGVGCKGEHRASSVPPTPSHRASLVSSAESSSESAGNAACEHERAASRPRPPYVAPPRLRPLEPR</sequence>
<feature type="compositionally biased region" description="Basic residues" evidence="1">
    <location>
        <begin position="18"/>
        <end position="27"/>
    </location>
</feature>
<protein>
    <submittedName>
        <fullName evidence="2">Uncharacterized protein</fullName>
    </submittedName>
</protein>